<name>A0A5M7CC21_SACHI</name>
<dbReference type="SMR" id="A0A5M7CC21"/>
<dbReference type="Proteomes" id="UP000323946">
    <property type="component" value="Unassembled WGS sequence"/>
</dbReference>
<dbReference type="InterPro" id="IPR036689">
    <property type="entry name" value="ESAT-6-like_sf"/>
</dbReference>
<dbReference type="SUPFAM" id="SSF53474">
    <property type="entry name" value="alpha/beta-Hydrolases"/>
    <property type="match status" value="1"/>
</dbReference>
<evidence type="ECO:0000313" key="4">
    <source>
        <dbReference type="Proteomes" id="UP000323946"/>
    </source>
</evidence>
<sequence length="563" mass="60585">MTTIADIRRWNPALLDEAIDDLKREEDRLVRLDDELTASGKPAGWQGEAAQAAEKRHQELGEELRKLVVEVAAVRRALIGTVGEFEAVQRQLTEADGLASAYRFRILDNGRIEDLEHVVVGGPGSRLDDEDYHRIRNVRPDLVDRVKRLLAQAEDADAELTKVLRDADLNLMETKPGSLADAAALGDARGLAETVEPPPPGTPADNARWWNSLPAETRAAMAEAPPAWLGNMDGIPAAVRHTANVNRLDDERAMLQAQAAQLRSKLDKPYPGPGGRFQKGLDQQELQRVDEKLKSLDAIRGVLDRGENRQLLLMDSSGERMKAALAVGNVDTASHVAVFTPGLNSTVNGSLGDYDSAMDRLQQDASLQAGQYGDRGEVATVTWLGYEAPQLAETLEPTDSVLTDNPAKRGAEDLANFYRGINESRAVDPHLVALGHSYGSTTTGFALQQEGTGVDDAVVMGSPGMGTPHHSTINVPDGHLYNLESDWDPVADFGRFGSDPSNMPGVDDLSTHDAISPDGQHLARSVGHGVDGGTGYLDAGTTSQYNVSTVVGGVRERTVDAKG</sequence>
<dbReference type="SUPFAM" id="SSF140453">
    <property type="entry name" value="EsxAB dimer-like"/>
    <property type="match status" value="1"/>
</dbReference>
<comment type="caution">
    <text evidence="3">The sequence shown here is derived from an EMBL/GenBank/DDBJ whole genome shotgun (WGS) entry which is preliminary data.</text>
</comment>
<dbReference type="OrthoDB" id="5969911at2"/>
<feature type="coiled-coil region" evidence="1">
    <location>
        <begin position="15"/>
        <end position="70"/>
    </location>
</feature>
<keyword evidence="1" id="KW-0175">Coiled coil</keyword>
<organism evidence="3 4">
    <name type="scientific">Saccharopolyspora hirsuta</name>
    <dbReference type="NCBI Taxonomy" id="1837"/>
    <lineage>
        <taxon>Bacteria</taxon>
        <taxon>Bacillati</taxon>
        <taxon>Actinomycetota</taxon>
        <taxon>Actinomycetes</taxon>
        <taxon>Pseudonocardiales</taxon>
        <taxon>Pseudonocardiaceae</taxon>
        <taxon>Saccharopolyspora</taxon>
    </lineage>
</organism>
<accession>A0A5M7CC21</accession>
<protein>
    <recommendedName>
        <fullName evidence="2">DUF1023 domain-containing protein</fullName>
    </recommendedName>
</protein>
<reference evidence="3 4" key="1">
    <citation type="submission" date="2019-09" db="EMBL/GenBank/DDBJ databases">
        <title>Draft genome sequence of the thermophilic Saccharopolyspora hirsuta VKM Ac-666T.</title>
        <authorList>
            <person name="Lobastova T.G."/>
            <person name="Fokina V."/>
            <person name="Bragin E.Y."/>
            <person name="Shtratnikova V.Y."/>
            <person name="Starodumova I.P."/>
            <person name="Tarlachkov S.V."/>
            <person name="Donova M.V."/>
        </authorList>
    </citation>
    <scope>NUCLEOTIDE SEQUENCE [LARGE SCALE GENOMIC DNA]</scope>
    <source>
        <strain evidence="3 4">VKM Ac-666</strain>
    </source>
</reference>
<dbReference type="RefSeq" id="WP_150065414.1">
    <property type="nucleotide sequence ID" value="NZ_JBEPDJ010000011.1"/>
</dbReference>
<dbReference type="InterPro" id="IPR029058">
    <property type="entry name" value="AB_hydrolase_fold"/>
</dbReference>
<keyword evidence="4" id="KW-1185">Reference proteome</keyword>
<dbReference type="EMBL" id="VWPH01000002">
    <property type="protein sequence ID" value="KAA5837251.1"/>
    <property type="molecule type" value="Genomic_DNA"/>
</dbReference>
<feature type="coiled-coil region" evidence="1">
    <location>
        <begin position="238"/>
        <end position="265"/>
    </location>
</feature>
<dbReference type="AlphaFoldDB" id="A0A5M7CC21"/>
<feature type="domain" description="DUF1023" evidence="2">
    <location>
        <begin position="320"/>
        <end position="496"/>
    </location>
</feature>
<evidence type="ECO:0000259" key="2">
    <source>
        <dbReference type="Pfam" id="PF06259"/>
    </source>
</evidence>
<dbReference type="Pfam" id="PF06259">
    <property type="entry name" value="Abhydrolase_8"/>
    <property type="match status" value="1"/>
</dbReference>
<evidence type="ECO:0000313" key="3">
    <source>
        <dbReference type="EMBL" id="KAA5837251.1"/>
    </source>
</evidence>
<evidence type="ECO:0000256" key="1">
    <source>
        <dbReference type="SAM" id="Coils"/>
    </source>
</evidence>
<proteinExistence type="predicted"/>
<gene>
    <name evidence="3" type="ORF">F1721_05500</name>
</gene>
<dbReference type="InterPro" id="IPR010427">
    <property type="entry name" value="DUF1023"/>
</dbReference>